<keyword evidence="9" id="KW-1185">Reference proteome</keyword>
<dbReference type="PROSITE" id="PS00463">
    <property type="entry name" value="ZN2_CY6_FUNGAL_1"/>
    <property type="match status" value="1"/>
</dbReference>
<dbReference type="InterPro" id="IPR001138">
    <property type="entry name" value="Zn2Cys6_DnaBD"/>
</dbReference>
<dbReference type="CDD" id="cd00067">
    <property type="entry name" value="GAL4"/>
    <property type="match status" value="1"/>
</dbReference>
<dbReference type="PANTHER" id="PTHR36206">
    <property type="entry name" value="ASPERCRYPTIN BIOSYNTHESIS CLUSTER-SPECIFIC TRANSCRIPTION REGULATOR ATNN-RELATED"/>
    <property type="match status" value="1"/>
</dbReference>
<evidence type="ECO:0000256" key="3">
    <source>
        <dbReference type="ARBA" id="ARBA00023015"/>
    </source>
</evidence>
<dbReference type="Proteomes" id="UP001285441">
    <property type="component" value="Unassembled WGS sequence"/>
</dbReference>
<keyword evidence="1" id="KW-0479">Metal-binding</keyword>
<proteinExistence type="predicted"/>
<evidence type="ECO:0000256" key="6">
    <source>
        <dbReference type="ARBA" id="ARBA00023242"/>
    </source>
</evidence>
<evidence type="ECO:0000313" key="9">
    <source>
        <dbReference type="Proteomes" id="UP001285441"/>
    </source>
</evidence>
<evidence type="ECO:0000256" key="5">
    <source>
        <dbReference type="ARBA" id="ARBA00023163"/>
    </source>
</evidence>
<sequence>MTSTCQPTKPIRTMPKRTAHTKTRTGCRTCKIRRVKCDETRPACRRCSSTGRICDGYEPTNAIRDWSVITGPPSALSATSYPDEWLEDRASRESFDFFRTVSTSELSRFFGHSFWARSLLCASHQFLPVKSALLAVAALHRRFKSLGQSVLQQAKGLVLDSFASRQYSKALRQLVSEMGKADKSHCRIVSQICGVLFIVIEVLQGNETQALAHLDGIIRVLDEPPHQDSTKEALITDIEQELRPIIARFDVEASIFSTRRPPGLVLPQLPRLPTPCLGIPKTPKFSLNRAADELNILLAYLSRFKRTQANSFRYETAGDIPLPLLLAQQQLVAQFQHWWCTNGGSLSAMATAPSATLLRIHYYTAWTMLQCCLDAEETAYDRYHNEFADIVCWANAWHVNSPQTTTLTRSFTADMGIVFPLYWTAIRCRDGKIRRAALFQLWHSDQEGVWIPKIHARVAERAIEIEEGLAPRSLRSAHVKGTARPFLMEADICEFRRIHCVGLDVDKSNQSVRMTYHRRLNGLDGEWDIDQEWLYY</sequence>
<dbReference type="PANTHER" id="PTHR36206:SF10">
    <property type="entry name" value="ZN(II)2CYS6 TRANSCRIPTION FACTOR (EUROFUNG)"/>
    <property type="match status" value="1"/>
</dbReference>
<name>A0AAE0U3K5_9PEZI</name>
<reference evidence="8" key="2">
    <citation type="submission" date="2023-06" db="EMBL/GenBank/DDBJ databases">
        <authorList>
            <consortium name="Lawrence Berkeley National Laboratory"/>
            <person name="Haridas S."/>
            <person name="Hensen N."/>
            <person name="Bonometti L."/>
            <person name="Westerberg I."/>
            <person name="Brannstrom I.O."/>
            <person name="Guillou S."/>
            <person name="Cros-Aarteil S."/>
            <person name="Calhoun S."/>
            <person name="Kuo A."/>
            <person name="Mondo S."/>
            <person name="Pangilinan J."/>
            <person name="Riley R."/>
            <person name="LaButti K."/>
            <person name="Andreopoulos B."/>
            <person name="Lipzen A."/>
            <person name="Chen C."/>
            <person name="Yanf M."/>
            <person name="Daum C."/>
            <person name="Ng V."/>
            <person name="Clum A."/>
            <person name="Steindorff A."/>
            <person name="Ohm R."/>
            <person name="Martin F."/>
            <person name="Silar P."/>
            <person name="Natvig D."/>
            <person name="Lalanne C."/>
            <person name="Gautier V."/>
            <person name="Ament-velasquez S.L."/>
            <person name="Kruys A."/>
            <person name="Hutchinson M.I."/>
            <person name="Powell A.J."/>
            <person name="Barry K."/>
            <person name="Miller A.N."/>
            <person name="Grigoriev I.V."/>
            <person name="Debuchy R."/>
            <person name="Gladieux P."/>
            <person name="Thoren M.H."/>
            <person name="Johannesson H."/>
        </authorList>
    </citation>
    <scope>NUCLEOTIDE SEQUENCE</scope>
    <source>
        <strain evidence="8">CBS 232.78</strain>
    </source>
</reference>
<dbReference type="InterPro" id="IPR052360">
    <property type="entry name" value="Transcr_Regulatory_Proteins"/>
</dbReference>
<evidence type="ECO:0000256" key="1">
    <source>
        <dbReference type="ARBA" id="ARBA00022723"/>
    </source>
</evidence>
<evidence type="ECO:0000256" key="2">
    <source>
        <dbReference type="ARBA" id="ARBA00022833"/>
    </source>
</evidence>
<keyword evidence="5" id="KW-0804">Transcription</keyword>
<dbReference type="Pfam" id="PF00172">
    <property type="entry name" value="Zn_clus"/>
    <property type="match status" value="1"/>
</dbReference>
<dbReference type="GO" id="GO:0008270">
    <property type="term" value="F:zinc ion binding"/>
    <property type="evidence" value="ECO:0007669"/>
    <property type="project" value="InterPro"/>
</dbReference>
<dbReference type="SMART" id="SM00066">
    <property type="entry name" value="GAL4"/>
    <property type="match status" value="1"/>
</dbReference>
<keyword evidence="4" id="KW-0238">DNA-binding</keyword>
<evidence type="ECO:0000259" key="7">
    <source>
        <dbReference type="PROSITE" id="PS50048"/>
    </source>
</evidence>
<keyword evidence="6" id="KW-0539">Nucleus</keyword>
<dbReference type="InterPro" id="IPR036864">
    <property type="entry name" value="Zn2-C6_fun-type_DNA-bd_sf"/>
</dbReference>
<dbReference type="SUPFAM" id="SSF57701">
    <property type="entry name" value="Zn2/Cys6 DNA-binding domain"/>
    <property type="match status" value="1"/>
</dbReference>
<gene>
    <name evidence="8" type="ORF">B0H63DRAFT_427814</name>
</gene>
<feature type="domain" description="Zn(2)-C6 fungal-type" evidence="7">
    <location>
        <begin position="26"/>
        <end position="54"/>
    </location>
</feature>
<dbReference type="EMBL" id="JAULSW010000002">
    <property type="protein sequence ID" value="KAK3389365.1"/>
    <property type="molecule type" value="Genomic_DNA"/>
</dbReference>
<dbReference type="GO" id="GO:0003677">
    <property type="term" value="F:DNA binding"/>
    <property type="evidence" value="ECO:0007669"/>
    <property type="project" value="UniProtKB-KW"/>
</dbReference>
<dbReference type="AlphaFoldDB" id="A0AAE0U3K5"/>
<reference evidence="8" key="1">
    <citation type="journal article" date="2023" name="Mol. Phylogenet. Evol.">
        <title>Genome-scale phylogeny and comparative genomics of the fungal order Sordariales.</title>
        <authorList>
            <person name="Hensen N."/>
            <person name="Bonometti L."/>
            <person name="Westerberg I."/>
            <person name="Brannstrom I.O."/>
            <person name="Guillou S."/>
            <person name="Cros-Aarteil S."/>
            <person name="Calhoun S."/>
            <person name="Haridas S."/>
            <person name="Kuo A."/>
            <person name="Mondo S."/>
            <person name="Pangilinan J."/>
            <person name="Riley R."/>
            <person name="LaButti K."/>
            <person name="Andreopoulos B."/>
            <person name="Lipzen A."/>
            <person name="Chen C."/>
            <person name="Yan M."/>
            <person name="Daum C."/>
            <person name="Ng V."/>
            <person name="Clum A."/>
            <person name="Steindorff A."/>
            <person name="Ohm R.A."/>
            <person name="Martin F."/>
            <person name="Silar P."/>
            <person name="Natvig D.O."/>
            <person name="Lalanne C."/>
            <person name="Gautier V."/>
            <person name="Ament-Velasquez S.L."/>
            <person name="Kruys A."/>
            <person name="Hutchinson M.I."/>
            <person name="Powell A.J."/>
            <person name="Barry K."/>
            <person name="Miller A.N."/>
            <person name="Grigoriev I.V."/>
            <person name="Debuchy R."/>
            <person name="Gladieux P."/>
            <person name="Hiltunen Thoren M."/>
            <person name="Johannesson H."/>
        </authorList>
    </citation>
    <scope>NUCLEOTIDE SEQUENCE</scope>
    <source>
        <strain evidence="8">CBS 232.78</strain>
    </source>
</reference>
<dbReference type="GO" id="GO:0000981">
    <property type="term" value="F:DNA-binding transcription factor activity, RNA polymerase II-specific"/>
    <property type="evidence" value="ECO:0007669"/>
    <property type="project" value="InterPro"/>
</dbReference>
<keyword evidence="3" id="KW-0805">Transcription regulation</keyword>
<evidence type="ECO:0000313" key="8">
    <source>
        <dbReference type="EMBL" id="KAK3389365.1"/>
    </source>
</evidence>
<dbReference type="Gene3D" id="4.10.240.10">
    <property type="entry name" value="Zn(2)-C6 fungal-type DNA-binding domain"/>
    <property type="match status" value="1"/>
</dbReference>
<protein>
    <recommendedName>
        <fullName evidence="7">Zn(2)-C6 fungal-type domain-containing protein</fullName>
    </recommendedName>
</protein>
<dbReference type="PROSITE" id="PS50048">
    <property type="entry name" value="ZN2_CY6_FUNGAL_2"/>
    <property type="match status" value="1"/>
</dbReference>
<evidence type="ECO:0000256" key="4">
    <source>
        <dbReference type="ARBA" id="ARBA00023125"/>
    </source>
</evidence>
<accession>A0AAE0U3K5</accession>
<organism evidence="8 9">
    <name type="scientific">Podospora didyma</name>
    <dbReference type="NCBI Taxonomy" id="330526"/>
    <lineage>
        <taxon>Eukaryota</taxon>
        <taxon>Fungi</taxon>
        <taxon>Dikarya</taxon>
        <taxon>Ascomycota</taxon>
        <taxon>Pezizomycotina</taxon>
        <taxon>Sordariomycetes</taxon>
        <taxon>Sordariomycetidae</taxon>
        <taxon>Sordariales</taxon>
        <taxon>Podosporaceae</taxon>
        <taxon>Podospora</taxon>
    </lineage>
</organism>
<comment type="caution">
    <text evidence="8">The sequence shown here is derived from an EMBL/GenBank/DDBJ whole genome shotgun (WGS) entry which is preliminary data.</text>
</comment>
<keyword evidence="2" id="KW-0862">Zinc</keyword>